<dbReference type="InterPro" id="IPR046358">
    <property type="entry name" value="Flagellin_C"/>
</dbReference>
<dbReference type="OrthoDB" id="9758307at2"/>
<evidence type="ECO:0000313" key="8">
    <source>
        <dbReference type="Proteomes" id="UP000215137"/>
    </source>
</evidence>
<keyword evidence="7" id="KW-0969">Cilium</keyword>
<feature type="domain" description="Flagellin C-terminal" evidence="6">
    <location>
        <begin position="266"/>
        <end position="340"/>
    </location>
</feature>
<keyword evidence="4" id="KW-0175">Coiled coil</keyword>
<dbReference type="KEGG" id="bko:CKF48_13550"/>
<evidence type="ECO:0000256" key="3">
    <source>
        <dbReference type="ARBA" id="ARBA00023143"/>
    </source>
</evidence>
<name>A0A248TJ64_9BACI</name>
<keyword evidence="7" id="KW-0282">Flagellum</keyword>
<dbReference type="PANTHER" id="PTHR42792">
    <property type="entry name" value="FLAGELLIN"/>
    <property type="match status" value="1"/>
</dbReference>
<dbReference type="InterPro" id="IPR013384">
    <property type="entry name" value="Flagell_FlgL"/>
</dbReference>
<accession>A0A248TJ64</accession>
<evidence type="ECO:0000256" key="1">
    <source>
        <dbReference type="ARBA" id="ARBA00004365"/>
    </source>
</evidence>
<keyword evidence="3" id="KW-0975">Bacterial flagellum</keyword>
<evidence type="ECO:0000256" key="4">
    <source>
        <dbReference type="SAM" id="Coils"/>
    </source>
</evidence>
<dbReference type="Gene3D" id="1.20.1330.10">
    <property type="entry name" value="f41 fragment of flagellin, N-terminal domain"/>
    <property type="match status" value="1"/>
</dbReference>
<dbReference type="PANTHER" id="PTHR42792:SF1">
    <property type="entry name" value="FLAGELLAR HOOK-ASSOCIATED PROTEIN 3"/>
    <property type="match status" value="1"/>
</dbReference>
<dbReference type="GO" id="GO:0071973">
    <property type="term" value="P:bacterial-type flagellum-dependent cell motility"/>
    <property type="evidence" value="ECO:0007669"/>
    <property type="project" value="InterPro"/>
</dbReference>
<proteinExistence type="inferred from homology"/>
<dbReference type="Pfam" id="PF00669">
    <property type="entry name" value="Flagellin_N"/>
    <property type="match status" value="1"/>
</dbReference>
<comment type="subcellular location">
    <subcellularLocation>
        <location evidence="1">Bacterial flagellum</location>
    </subcellularLocation>
</comment>
<evidence type="ECO:0000259" key="5">
    <source>
        <dbReference type="Pfam" id="PF00669"/>
    </source>
</evidence>
<evidence type="ECO:0000259" key="6">
    <source>
        <dbReference type="Pfam" id="PF00700"/>
    </source>
</evidence>
<feature type="domain" description="Flagellin N-terminal" evidence="5">
    <location>
        <begin position="5"/>
        <end position="140"/>
    </location>
</feature>
<evidence type="ECO:0000313" key="7">
    <source>
        <dbReference type="EMBL" id="ASV68258.1"/>
    </source>
</evidence>
<dbReference type="SUPFAM" id="SSF64518">
    <property type="entry name" value="Phase 1 flagellin"/>
    <property type="match status" value="1"/>
</dbReference>
<dbReference type="Proteomes" id="UP000215137">
    <property type="component" value="Chromosome"/>
</dbReference>
<keyword evidence="7" id="KW-0966">Cell projection</keyword>
<dbReference type="NCBIfam" id="TIGR02550">
    <property type="entry name" value="flagell_flgL"/>
    <property type="match status" value="1"/>
</dbReference>
<dbReference type="PRINTS" id="PR00207">
    <property type="entry name" value="FLAGELLIN"/>
</dbReference>
<dbReference type="Pfam" id="PF00700">
    <property type="entry name" value="Flagellin_C"/>
    <property type="match status" value="1"/>
</dbReference>
<dbReference type="GO" id="GO:0009424">
    <property type="term" value="C:bacterial-type flagellum hook"/>
    <property type="evidence" value="ECO:0007669"/>
    <property type="project" value="InterPro"/>
</dbReference>
<gene>
    <name evidence="7" type="primary">flgL</name>
    <name evidence="7" type="ORF">CKF48_13550</name>
</gene>
<feature type="coiled-coil region" evidence="4">
    <location>
        <begin position="73"/>
        <end position="127"/>
    </location>
</feature>
<evidence type="ECO:0000256" key="2">
    <source>
        <dbReference type="ARBA" id="ARBA00005709"/>
    </source>
</evidence>
<comment type="similarity">
    <text evidence="2">Belongs to the bacterial flagellin family.</text>
</comment>
<dbReference type="RefSeq" id="WP_095371828.1">
    <property type="nucleotide sequence ID" value="NZ_CP022983.1"/>
</dbReference>
<reference evidence="7 8" key="1">
    <citation type="submission" date="2017-08" db="EMBL/GenBank/DDBJ databases">
        <title>Complete Genome Sequence of Bacillus kochii Oregon-R-modENCODE STRAIN BDGP4, isolated from Drosophila melanogaster gut.</title>
        <authorList>
            <person name="Wan K.H."/>
            <person name="Yu C."/>
            <person name="Park S."/>
            <person name="Hammonds A.S."/>
            <person name="Booth B.W."/>
            <person name="Celniker S.E."/>
        </authorList>
    </citation>
    <scope>NUCLEOTIDE SEQUENCE [LARGE SCALE GENOMIC DNA]</scope>
    <source>
        <strain evidence="7 8">BDGP4</strain>
    </source>
</reference>
<dbReference type="EMBL" id="CP022983">
    <property type="protein sequence ID" value="ASV68258.1"/>
    <property type="molecule type" value="Genomic_DNA"/>
</dbReference>
<protein>
    <submittedName>
        <fullName evidence="7">Flagellar hook-associated protein 3</fullName>
    </submittedName>
</protein>
<keyword evidence="8" id="KW-1185">Reference proteome</keyword>
<dbReference type="AlphaFoldDB" id="A0A248TJ64"/>
<sequence>MRVTQSMLSQNSLKHIQNNYQKLGKLEEQLYTGKKVNRPSDDPVAAMKGVNYRSQVTAVSQYQRNLGEVYNWMDNTESALDETNKIIQRIRDLTVQASSDSYDAGQRKNVASEIEQLRNQLETIANTKVNNKYIFNGSDTTNKPVDLKKIDQNVDISTIDANNAKNYVLFDEKGSQLVWNEASNAFKAQDGTEIGFPIPDSFVAKEKGAVASNAEGVKIEVSAGIHLDVNSKPQNVFSLDLFKDIGNLIDKLKSPDTTADDLSGELDMIDHHHNNVISEMADIGAKSNRVEMVESRLGNQEILAKTMMSNNEDIDAEKVIIELTSQEALHRASLAVGASIIQPTLMDFLR</sequence>
<organism evidence="7 8">
    <name type="scientific">Cytobacillus kochii</name>
    <dbReference type="NCBI Taxonomy" id="859143"/>
    <lineage>
        <taxon>Bacteria</taxon>
        <taxon>Bacillati</taxon>
        <taxon>Bacillota</taxon>
        <taxon>Bacilli</taxon>
        <taxon>Bacillales</taxon>
        <taxon>Bacillaceae</taxon>
        <taxon>Cytobacillus</taxon>
    </lineage>
</organism>
<dbReference type="InterPro" id="IPR001029">
    <property type="entry name" value="Flagellin_N"/>
</dbReference>
<dbReference type="GO" id="GO:0005198">
    <property type="term" value="F:structural molecule activity"/>
    <property type="evidence" value="ECO:0007669"/>
    <property type="project" value="InterPro"/>
</dbReference>
<dbReference type="InterPro" id="IPR001492">
    <property type="entry name" value="Flagellin"/>
</dbReference>